<keyword evidence="4" id="KW-1185">Reference proteome</keyword>
<feature type="transmembrane region" description="Helical" evidence="2">
    <location>
        <begin position="250"/>
        <end position="272"/>
    </location>
</feature>
<dbReference type="PANTHER" id="PTHR36844">
    <property type="entry name" value="PROTEASE PRSW"/>
    <property type="match status" value="1"/>
</dbReference>
<evidence type="ECO:0000256" key="2">
    <source>
        <dbReference type="SAM" id="Phobius"/>
    </source>
</evidence>
<keyword evidence="3" id="KW-0482">Metalloprotease</keyword>
<accession>A0ABD5Q1K7</accession>
<protein>
    <submittedName>
        <fullName evidence="3">PrsW family intramembrane metalloprotease</fullName>
    </submittedName>
</protein>
<evidence type="ECO:0000313" key="3">
    <source>
        <dbReference type="EMBL" id="MFC4824576.1"/>
    </source>
</evidence>
<organism evidence="3 4">
    <name type="scientific">Halorussus aquaticus</name>
    <dbReference type="NCBI Taxonomy" id="2953748"/>
    <lineage>
        <taxon>Archaea</taxon>
        <taxon>Methanobacteriati</taxon>
        <taxon>Methanobacteriota</taxon>
        <taxon>Stenosarchaea group</taxon>
        <taxon>Halobacteria</taxon>
        <taxon>Halobacteriales</taxon>
        <taxon>Haladaptataceae</taxon>
        <taxon>Halorussus</taxon>
    </lineage>
</organism>
<dbReference type="PANTHER" id="PTHR36844:SF1">
    <property type="entry name" value="PROTEASE PRSW"/>
    <property type="match status" value="1"/>
</dbReference>
<dbReference type="GeneID" id="73044738"/>
<keyword evidence="2" id="KW-0812">Transmembrane</keyword>
<dbReference type="RefSeq" id="WP_254269690.1">
    <property type="nucleotide sequence ID" value="NZ_CP100400.1"/>
</dbReference>
<feature type="transmembrane region" description="Helical" evidence="2">
    <location>
        <begin position="73"/>
        <end position="94"/>
    </location>
</feature>
<feature type="transmembrane region" description="Helical" evidence="2">
    <location>
        <begin position="216"/>
        <end position="238"/>
    </location>
</feature>
<reference evidence="3 4" key="1">
    <citation type="journal article" date="2019" name="Int. J. Syst. Evol. Microbiol.">
        <title>The Global Catalogue of Microorganisms (GCM) 10K type strain sequencing project: providing services to taxonomists for standard genome sequencing and annotation.</title>
        <authorList>
            <consortium name="The Broad Institute Genomics Platform"/>
            <consortium name="The Broad Institute Genome Sequencing Center for Infectious Disease"/>
            <person name="Wu L."/>
            <person name="Ma J."/>
        </authorList>
    </citation>
    <scope>NUCLEOTIDE SEQUENCE [LARGE SCALE GENOMIC DNA]</scope>
    <source>
        <strain evidence="3 4">XZYJ18</strain>
    </source>
</reference>
<dbReference type="Pfam" id="PF13367">
    <property type="entry name" value="PrsW-protease"/>
    <property type="match status" value="1"/>
</dbReference>
<evidence type="ECO:0000256" key="1">
    <source>
        <dbReference type="SAM" id="MobiDB-lite"/>
    </source>
</evidence>
<dbReference type="Proteomes" id="UP001595945">
    <property type="component" value="Unassembled WGS sequence"/>
</dbReference>
<dbReference type="GO" id="GO:0008237">
    <property type="term" value="F:metallopeptidase activity"/>
    <property type="evidence" value="ECO:0007669"/>
    <property type="project" value="UniProtKB-KW"/>
</dbReference>
<feature type="transmembrane region" description="Helical" evidence="2">
    <location>
        <begin position="129"/>
        <end position="149"/>
    </location>
</feature>
<feature type="transmembrane region" description="Helical" evidence="2">
    <location>
        <begin position="278"/>
        <end position="305"/>
    </location>
</feature>
<feature type="region of interest" description="Disordered" evidence="1">
    <location>
        <begin position="336"/>
        <end position="384"/>
    </location>
</feature>
<keyword evidence="3" id="KW-0378">Hydrolase</keyword>
<feature type="transmembrane region" description="Helical" evidence="2">
    <location>
        <begin position="47"/>
        <end position="67"/>
    </location>
</feature>
<feature type="compositionally biased region" description="Basic and acidic residues" evidence="1">
    <location>
        <begin position="353"/>
        <end position="384"/>
    </location>
</feature>
<feature type="transmembrane region" description="Helical" evidence="2">
    <location>
        <begin position="103"/>
        <end position="123"/>
    </location>
</feature>
<evidence type="ECO:0000313" key="4">
    <source>
        <dbReference type="Proteomes" id="UP001595945"/>
    </source>
</evidence>
<gene>
    <name evidence="3" type="ORF">ACFO9K_09885</name>
</gene>
<comment type="caution">
    <text evidence="3">The sequence shown here is derived from an EMBL/GenBank/DDBJ whole genome shotgun (WGS) entry which is preliminary data.</text>
</comment>
<keyword evidence="2" id="KW-0472">Membrane</keyword>
<dbReference type="InterPro" id="IPR026898">
    <property type="entry name" value="PrsW"/>
</dbReference>
<dbReference type="EMBL" id="JBHSHT010000001">
    <property type="protein sequence ID" value="MFC4824576.1"/>
    <property type="molecule type" value="Genomic_DNA"/>
</dbReference>
<dbReference type="AlphaFoldDB" id="A0ABD5Q1K7"/>
<feature type="transmembrane region" description="Helical" evidence="2">
    <location>
        <begin position="170"/>
        <end position="196"/>
    </location>
</feature>
<sequence length="384" mass="41832">MEDERDPIEEGATDSADLYDVATWESRSSLDRIAGGVHRWGRRLGRIVVVLLALAILAAQFVLTGLASVRDPIIGAFVLMSVVPAFGLAAYIWYADVTTSEPLSLLVATFLLGVLFAGFAAIINTLAGVVTLVPVVGMALFFYLVVAPVEEFVKWLAIRLYAFRSDRFDAVVDGAVYGAMAGLGFATIENAIYITQSITDVSTIGQQQIASAGQTAAVRLLAGPGHVIYSAFAGYYLGLAKFNRENAGPIVVKGLLIAAFIHATYNTLVTYLEPILDLLGIGVAPGLAFIGFIVVYDGVFGYLLYRKLARYRNAYRQIDMGTSVSFEDGVERDRADFEESADGVGDFETSEETAERRRADRDRSDDEYAESRPTERRYSDDDSE</sequence>
<keyword evidence="3" id="KW-0645">Protease</keyword>
<proteinExistence type="predicted"/>
<name>A0ABD5Q1K7_9EURY</name>
<keyword evidence="2" id="KW-1133">Transmembrane helix</keyword>